<dbReference type="RefSeq" id="WP_132142180.1">
    <property type="nucleotide sequence ID" value="NZ_SMCS01000002.1"/>
</dbReference>
<dbReference type="PANTHER" id="PTHR30036:SF1">
    <property type="entry name" value="D-XYLOSE-BINDING PERIPLASMIC PROTEIN"/>
    <property type="match status" value="1"/>
</dbReference>
<evidence type="ECO:0000256" key="2">
    <source>
        <dbReference type="ARBA" id="ARBA00007639"/>
    </source>
</evidence>
<evidence type="ECO:0000256" key="8">
    <source>
        <dbReference type="ARBA" id="ARBA00071234"/>
    </source>
</evidence>
<evidence type="ECO:0000256" key="1">
    <source>
        <dbReference type="ARBA" id="ARBA00004418"/>
    </source>
</evidence>
<dbReference type="SUPFAM" id="SSF53822">
    <property type="entry name" value="Periplasmic binding protein-like I"/>
    <property type="match status" value="1"/>
</dbReference>
<keyword evidence="6" id="KW-0574">Periplasm</keyword>
<evidence type="ECO:0000313" key="12">
    <source>
        <dbReference type="Proteomes" id="UP000295645"/>
    </source>
</evidence>
<feature type="chain" id="PRO_5020246670" description="D-xylose-binding periplasmic protein" evidence="9">
    <location>
        <begin position="28"/>
        <end position="337"/>
    </location>
</feature>
<protein>
    <recommendedName>
        <fullName evidence="8">D-xylose-binding periplasmic protein</fullName>
    </recommendedName>
</protein>
<evidence type="ECO:0000256" key="7">
    <source>
        <dbReference type="ARBA" id="ARBA00054884"/>
    </source>
</evidence>
<dbReference type="AlphaFoldDB" id="A0A4R3YXB1"/>
<evidence type="ECO:0000256" key="3">
    <source>
        <dbReference type="ARBA" id="ARBA00022448"/>
    </source>
</evidence>
<evidence type="ECO:0000313" key="11">
    <source>
        <dbReference type="EMBL" id="TCV95953.1"/>
    </source>
</evidence>
<comment type="subcellular location">
    <subcellularLocation>
        <location evidence="1">Periplasm</location>
    </subcellularLocation>
</comment>
<dbReference type="GO" id="GO:0048029">
    <property type="term" value="F:monosaccharide binding"/>
    <property type="evidence" value="ECO:0007669"/>
    <property type="project" value="InterPro"/>
</dbReference>
<keyword evidence="3" id="KW-0813">Transport</keyword>
<dbReference type="Gene3D" id="3.40.50.2300">
    <property type="match status" value="2"/>
</dbReference>
<keyword evidence="12" id="KW-1185">Reference proteome</keyword>
<sequence>MKHKALHTLLAVSMIAAGMFATPQAHASKEAPVIGFSIDDLRVERWTRDRDYFIAAAKAKGATVKVSSADGNEAKQQSQIENLIAQKVDVLVIVPFNAKTLTNVIAQAQKAGIKVISYDRLILGADVDAYISFDNEKVGEMQAQGVVNAAPKGNYFLLGGAPTDNNAKILRQGQMKVLQPLIDKGDIKIVGQQWTNEWLAANALKIVENALTANKNNIQGIVASNDGTAGGAIQALEGQKLAGKVAVSGQDADLAGVKRVIAGTQTMTVYKPIKQIATDAAELSVQLAKGETPKYTSKLNNGKKDVDTILLTPTLLTKANADVVVKDGFYTKAQLGL</sequence>
<keyword evidence="4" id="KW-0762">Sugar transport</keyword>
<accession>A0A4R3YXB1</accession>
<evidence type="ECO:0000256" key="5">
    <source>
        <dbReference type="ARBA" id="ARBA00022729"/>
    </source>
</evidence>
<reference evidence="11 12" key="1">
    <citation type="submission" date="2019-03" db="EMBL/GenBank/DDBJ databases">
        <title>Above-ground endophytic microbial communities from plants in different locations in the United States.</title>
        <authorList>
            <person name="Frank C."/>
        </authorList>
    </citation>
    <scope>NUCLEOTIDE SEQUENCE [LARGE SCALE GENOMIC DNA]</scope>
    <source>
        <strain evidence="11 12">LP_13_YM</strain>
    </source>
</reference>
<dbReference type="InterPro" id="IPR025997">
    <property type="entry name" value="SBP_2_dom"/>
</dbReference>
<dbReference type="OrthoDB" id="9773673at2"/>
<keyword evidence="5 9" id="KW-0732">Signal</keyword>
<proteinExistence type="inferred from homology"/>
<feature type="signal peptide" evidence="9">
    <location>
        <begin position="1"/>
        <end position="27"/>
    </location>
</feature>
<organism evidence="11 12">
    <name type="scientific">Luteibacter rhizovicinus</name>
    <dbReference type="NCBI Taxonomy" id="242606"/>
    <lineage>
        <taxon>Bacteria</taxon>
        <taxon>Pseudomonadati</taxon>
        <taxon>Pseudomonadota</taxon>
        <taxon>Gammaproteobacteria</taxon>
        <taxon>Lysobacterales</taxon>
        <taxon>Rhodanobacteraceae</taxon>
        <taxon>Luteibacter</taxon>
    </lineage>
</organism>
<dbReference type="InterPro" id="IPR050555">
    <property type="entry name" value="Bact_Solute-Bind_Prot2"/>
</dbReference>
<dbReference type="Proteomes" id="UP000295645">
    <property type="component" value="Unassembled WGS sequence"/>
</dbReference>
<evidence type="ECO:0000256" key="6">
    <source>
        <dbReference type="ARBA" id="ARBA00022764"/>
    </source>
</evidence>
<comment type="function">
    <text evidence="7">Involved in the high-affinity D-xylose membrane transport system. Binds with high affinity to xylose.</text>
</comment>
<dbReference type="NCBIfam" id="TIGR02634">
    <property type="entry name" value="xylF"/>
    <property type="match status" value="1"/>
</dbReference>
<evidence type="ECO:0000259" key="10">
    <source>
        <dbReference type="Pfam" id="PF13407"/>
    </source>
</evidence>
<dbReference type="FunFam" id="3.40.50.2300:FF:000078">
    <property type="entry name" value="D-xylose ABC transporter substrate-binding protein"/>
    <property type="match status" value="1"/>
</dbReference>
<comment type="similarity">
    <text evidence="2">Belongs to the bacterial solute-binding protein 2 family.</text>
</comment>
<dbReference type="InterPro" id="IPR013456">
    <property type="entry name" value="XylF"/>
</dbReference>
<feature type="domain" description="Periplasmic binding protein" evidence="10">
    <location>
        <begin position="34"/>
        <end position="291"/>
    </location>
</feature>
<evidence type="ECO:0000256" key="4">
    <source>
        <dbReference type="ARBA" id="ARBA00022597"/>
    </source>
</evidence>
<dbReference type="PANTHER" id="PTHR30036">
    <property type="entry name" value="D-XYLOSE-BINDING PERIPLASMIC PROTEIN"/>
    <property type="match status" value="1"/>
</dbReference>
<dbReference type="CDD" id="cd19991">
    <property type="entry name" value="PBP1_ABC_xylose_binding"/>
    <property type="match status" value="1"/>
</dbReference>
<dbReference type="EMBL" id="SMCS01000002">
    <property type="protein sequence ID" value="TCV95953.1"/>
    <property type="molecule type" value="Genomic_DNA"/>
</dbReference>
<dbReference type="Pfam" id="PF13407">
    <property type="entry name" value="Peripla_BP_4"/>
    <property type="match status" value="1"/>
</dbReference>
<dbReference type="InterPro" id="IPR028082">
    <property type="entry name" value="Peripla_BP_I"/>
</dbReference>
<evidence type="ECO:0000256" key="9">
    <source>
        <dbReference type="SAM" id="SignalP"/>
    </source>
</evidence>
<dbReference type="GO" id="GO:0015753">
    <property type="term" value="P:D-xylose transmembrane transport"/>
    <property type="evidence" value="ECO:0007669"/>
    <property type="project" value="InterPro"/>
</dbReference>
<name>A0A4R3YXB1_9GAMM</name>
<gene>
    <name evidence="11" type="ORF">EC912_102300</name>
</gene>
<comment type="caution">
    <text evidence="11">The sequence shown here is derived from an EMBL/GenBank/DDBJ whole genome shotgun (WGS) entry which is preliminary data.</text>
</comment>
<dbReference type="GO" id="GO:0030288">
    <property type="term" value="C:outer membrane-bounded periplasmic space"/>
    <property type="evidence" value="ECO:0007669"/>
    <property type="project" value="TreeGrafter"/>
</dbReference>